<evidence type="ECO:0000313" key="2">
    <source>
        <dbReference type="EMBL" id="ETW33522.1"/>
    </source>
</evidence>
<dbReference type="AlphaFoldDB" id="A0A024VYK0"/>
<proteinExistence type="predicted"/>
<evidence type="ECO:0000256" key="1">
    <source>
        <dbReference type="SAM" id="Phobius"/>
    </source>
</evidence>
<keyword evidence="1" id="KW-0472">Membrane</keyword>
<reference evidence="2 3" key="1">
    <citation type="submission" date="2013-02" db="EMBL/GenBank/DDBJ databases">
        <title>The Genome Annotation of Plasmodium falciparum Tanzania (2000708).</title>
        <authorList>
            <consortium name="The Broad Institute Genome Sequencing Platform"/>
            <consortium name="The Broad Institute Genome Sequencing Center for Infectious Disease"/>
            <person name="Neafsey D."/>
            <person name="Hoffman S."/>
            <person name="Volkman S."/>
            <person name="Rosenthal P."/>
            <person name="Walker B."/>
            <person name="Young S.K."/>
            <person name="Zeng Q."/>
            <person name="Gargeya S."/>
            <person name="Fitzgerald M."/>
            <person name="Haas B."/>
            <person name="Abouelleil A."/>
            <person name="Allen A.W."/>
            <person name="Alvarado L."/>
            <person name="Arachchi H.M."/>
            <person name="Berlin A.M."/>
            <person name="Chapman S.B."/>
            <person name="Gainer-Dewar J."/>
            <person name="Goldberg J."/>
            <person name="Griggs A."/>
            <person name="Gujja S."/>
            <person name="Hansen M."/>
            <person name="Howarth C."/>
            <person name="Imamovic A."/>
            <person name="Ireland A."/>
            <person name="Larimer J."/>
            <person name="McCowan C."/>
            <person name="Murphy C."/>
            <person name="Pearson M."/>
            <person name="Poon T.W."/>
            <person name="Priest M."/>
            <person name="Roberts A."/>
            <person name="Saif S."/>
            <person name="Shea T."/>
            <person name="Sisk P."/>
            <person name="Sykes S."/>
            <person name="Wortman J."/>
            <person name="Nusbaum C."/>
            <person name="Birren B."/>
        </authorList>
    </citation>
    <scope>NUCLEOTIDE SEQUENCE [LARGE SCALE GENOMIC DNA]</scope>
    <source>
        <strain evidence="3">Tanzania (2000708)</strain>
    </source>
</reference>
<sequence length="68" mass="8326">MKNIYIHNSNHTIYTEKAFYNIFYEKLYLYLTKIIKIAILYLKLLQKLIQMNVLNNILIYSYSNILQF</sequence>
<protein>
    <submittedName>
        <fullName evidence="2">Uncharacterized protein</fullName>
    </submittedName>
</protein>
<name>A0A024VYK0_PLAFA</name>
<dbReference type="EMBL" id="KI926571">
    <property type="protein sequence ID" value="ETW33522.1"/>
    <property type="molecule type" value="Genomic_DNA"/>
</dbReference>
<keyword evidence="1" id="KW-0812">Transmembrane</keyword>
<feature type="transmembrane region" description="Helical" evidence="1">
    <location>
        <begin position="27"/>
        <end position="45"/>
    </location>
</feature>
<dbReference type="Proteomes" id="UP000030708">
    <property type="component" value="Unassembled WGS sequence"/>
</dbReference>
<evidence type="ECO:0000313" key="3">
    <source>
        <dbReference type="Proteomes" id="UP000030708"/>
    </source>
</evidence>
<gene>
    <name evidence="2" type="ORF">PFTANZ_05770</name>
</gene>
<reference evidence="2 3" key="2">
    <citation type="submission" date="2013-02" db="EMBL/GenBank/DDBJ databases">
        <title>The Genome Sequence of Plasmodium falciparum Tanzania (2000708).</title>
        <authorList>
            <consortium name="The Broad Institute Genome Sequencing Platform"/>
            <consortium name="The Broad Institute Genome Sequencing Center for Infectious Disease"/>
            <person name="Neafsey D."/>
            <person name="Cheeseman I."/>
            <person name="Volkman S."/>
            <person name="Adams J."/>
            <person name="Walker B."/>
            <person name="Young S.K."/>
            <person name="Zeng Q."/>
            <person name="Gargeya S."/>
            <person name="Fitzgerald M."/>
            <person name="Haas B."/>
            <person name="Abouelleil A."/>
            <person name="Alvarado L."/>
            <person name="Arachchi H.M."/>
            <person name="Berlin A.M."/>
            <person name="Chapman S.B."/>
            <person name="Dewar J."/>
            <person name="Goldberg J."/>
            <person name="Griggs A."/>
            <person name="Gujja S."/>
            <person name="Hansen M."/>
            <person name="Howarth C."/>
            <person name="Imamovic A."/>
            <person name="Larimer J."/>
            <person name="McCowan C."/>
            <person name="Murphy C."/>
            <person name="Neiman D."/>
            <person name="Pearson M."/>
            <person name="Priest M."/>
            <person name="Roberts A."/>
            <person name="Saif S."/>
            <person name="Shea T."/>
            <person name="Sisk P."/>
            <person name="Sykes S."/>
            <person name="Wortman J."/>
            <person name="Nusbaum C."/>
            <person name="Birren B."/>
        </authorList>
    </citation>
    <scope>NUCLEOTIDE SEQUENCE [LARGE SCALE GENOMIC DNA]</scope>
    <source>
        <strain evidence="3">Tanzania (2000708)</strain>
    </source>
</reference>
<organism evidence="2 3">
    <name type="scientific">Plasmodium falciparum Tanzania</name>
    <name type="common">2000708</name>
    <dbReference type="NCBI Taxonomy" id="1036725"/>
    <lineage>
        <taxon>Eukaryota</taxon>
        <taxon>Sar</taxon>
        <taxon>Alveolata</taxon>
        <taxon>Apicomplexa</taxon>
        <taxon>Aconoidasida</taxon>
        <taxon>Haemosporida</taxon>
        <taxon>Plasmodiidae</taxon>
        <taxon>Plasmodium</taxon>
        <taxon>Plasmodium (Laverania)</taxon>
    </lineage>
</organism>
<accession>A0A024VYK0</accession>
<keyword evidence="1" id="KW-1133">Transmembrane helix</keyword>